<dbReference type="AlphaFoldDB" id="A0A3B0SLJ0"/>
<evidence type="ECO:0000313" key="11">
    <source>
        <dbReference type="EMBL" id="VAW07131.1"/>
    </source>
</evidence>
<evidence type="ECO:0000256" key="9">
    <source>
        <dbReference type="ARBA" id="ARBA00023679"/>
    </source>
</evidence>
<dbReference type="InterPro" id="IPR015797">
    <property type="entry name" value="NUDIX_hydrolase-like_dom_sf"/>
</dbReference>
<dbReference type="PROSITE" id="PS51462">
    <property type="entry name" value="NUDIX"/>
    <property type="match status" value="1"/>
</dbReference>
<feature type="domain" description="Nudix hydrolase" evidence="10">
    <location>
        <begin position="166"/>
        <end position="291"/>
    </location>
</feature>
<keyword evidence="5" id="KW-0479">Metal-binding</keyword>
<proteinExistence type="inferred from homology"/>
<dbReference type="InterPro" id="IPR000086">
    <property type="entry name" value="NUDIX_hydrolase_dom"/>
</dbReference>
<comment type="cofactor">
    <cofactor evidence="2">
        <name>Zn(2+)</name>
        <dbReference type="ChEBI" id="CHEBI:29105"/>
    </cofactor>
</comment>
<dbReference type="GO" id="GO:0035529">
    <property type="term" value="F:NADH pyrophosphatase activity"/>
    <property type="evidence" value="ECO:0007669"/>
    <property type="project" value="TreeGrafter"/>
</dbReference>
<evidence type="ECO:0000256" key="4">
    <source>
        <dbReference type="ARBA" id="ARBA00012381"/>
    </source>
</evidence>
<dbReference type="GO" id="GO:0110153">
    <property type="term" value="F:RNA NAD-cap (NMN-forming) hydrolase activity"/>
    <property type="evidence" value="ECO:0007669"/>
    <property type="project" value="RHEA"/>
</dbReference>
<dbReference type="SUPFAM" id="SSF55811">
    <property type="entry name" value="Nudix"/>
    <property type="match status" value="1"/>
</dbReference>
<dbReference type="InterPro" id="IPR015376">
    <property type="entry name" value="Znr_NADH_PPase"/>
</dbReference>
<evidence type="ECO:0000256" key="6">
    <source>
        <dbReference type="ARBA" id="ARBA00022801"/>
    </source>
</evidence>
<dbReference type="GO" id="GO:0046872">
    <property type="term" value="F:metal ion binding"/>
    <property type="evidence" value="ECO:0007669"/>
    <property type="project" value="UniProtKB-KW"/>
</dbReference>
<sequence length="303" mass="33406">MTRRDNPNWFANNPLLRLNNEKDHRAFYDASLNDPQSLLVPLWRGDPLIAGGKAAFLSAAAREEFASGALVLMLGVKDGCAYFAIDASPGAEEPTDAPFADIGQYMPIREAAGVISRDDLAIIGQARWLTEWHRSHSFCANCGALSNIIDGGAKRQCPACETEHFPRTDPVAIVLAVHDGACLLGRSPHFPPGFLSALAGFIEAAETPEEAARREIFEEAGVTLTNVRYQFSQPWPFPSSLMMGFIADAEDRALTLDTDEIEEAKWVSAEDIKALLNDEPRDDIFLPPKFTIARHLLEQWVQQ</sequence>
<dbReference type="InterPro" id="IPR020084">
    <property type="entry name" value="NUDIX_hydrolase_CS"/>
</dbReference>
<dbReference type="PANTHER" id="PTHR42904:SF6">
    <property type="entry name" value="NAD-CAPPED RNA HYDROLASE NUDT12"/>
    <property type="match status" value="1"/>
</dbReference>
<dbReference type="InterPro" id="IPR049734">
    <property type="entry name" value="NudC-like_C"/>
</dbReference>
<evidence type="ECO:0000256" key="5">
    <source>
        <dbReference type="ARBA" id="ARBA00022723"/>
    </source>
</evidence>
<evidence type="ECO:0000256" key="1">
    <source>
        <dbReference type="ARBA" id="ARBA00001946"/>
    </source>
</evidence>
<dbReference type="EMBL" id="UOEH01000561">
    <property type="protein sequence ID" value="VAW07131.1"/>
    <property type="molecule type" value="Genomic_DNA"/>
</dbReference>
<dbReference type="InterPro" id="IPR050241">
    <property type="entry name" value="NAD-cap_RNA_hydrolase_NudC"/>
</dbReference>
<dbReference type="Pfam" id="PF09297">
    <property type="entry name" value="Zn_ribbon_NUD"/>
    <property type="match status" value="1"/>
</dbReference>
<evidence type="ECO:0000256" key="2">
    <source>
        <dbReference type="ARBA" id="ARBA00001947"/>
    </source>
</evidence>
<keyword evidence="7" id="KW-0460">Magnesium</keyword>
<dbReference type="GO" id="GO:0006742">
    <property type="term" value="P:NADP+ catabolic process"/>
    <property type="evidence" value="ECO:0007669"/>
    <property type="project" value="TreeGrafter"/>
</dbReference>
<evidence type="ECO:0000256" key="3">
    <source>
        <dbReference type="ARBA" id="ARBA00009595"/>
    </source>
</evidence>
<keyword evidence="8" id="KW-0520">NAD</keyword>
<dbReference type="Gene3D" id="3.90.79.20">
    <property type="match status" value="1"/>
</dbReference>
<dbReference type="GO" id="GO:0019677">
    <property type="term" value="P:NAD+ catabolic process"/>
    <property type="evidence" value="ECO:0007669"/>
    <property type="project" value="TreeGrafter"/>
</dbReference>
<keyword evidence="6 11" id="KW-0378">Hydrolase</keyword>
<dbReference type="EC" id="3.6.1.22" evidence="4"/>
<accession>A0A3B0SLJ0</accession>
<comment type="catalytic activity">
    <reaction evidence="9">
        <text>a 5'-end NAD(+)-phospho-ribonucleoside in mRNA + H2O = a 5'-end phospho-adenosine-phospho-ribonucleoside in mRNA + beta-nicotinamide D-ribonucleotide + 2 H(+)</text>
        <dbReference type="Rhea" id="RHEA:60876"/>
        <dbReference type="Rhea" id="RHEA-COMP:15698"/>
        <dbReference type="Rhea" id="RHEA-COMP:15719"/>
        <dbReference type="ChEBI" id="CHEBI:14649"/>
        <dbReference type="ChEBI" id="CHEBI:15377"/>
        <dbReference type="ChEBI" id="CHEBI:15378"/>
        <dbReference type="ChEBI" id="CHEBI:144029"/>
        <dbReference type="ChEBI" id="CHEBI:144051"/>
    </reaction>
    <physiologicalReaction direction="left-to-right" evidence="9">
        <dbReference type="Rhea" id="RHEA:60877"/>
    </physiologicalReaction>
</comment>
<organism evidence="11">
    <name type="scientific">hydrothermal vent metagenome</name>
    <dbReference type="NCBI Taxonomy" id="652676"/>
    <lineage>
        <taxon>unclassified sequences</taxon>
        <taxon>metagenomes</taxon>
        <taxon>ecological metagenomes</taxon>
    </lineage>
</organism>
<dbReference type="PROSITE" id="PS00893">
    <property type="entry name" value="NUDIX_BOX"/>
    <property type="match status" value="1"/>
</dbReference>
<dbReference type="CDD" id="cd03429">
    <property type="entry name" value="NUDIX_NADH_pyrophosphatase_Nudt13"/>
    <property type="match status" value="1"/>
</dbReference>
<dbReference type="Pfam" id="PF00293">
    <property type="entry name" value="NUDIX"/>
    <property type="match status" value="1"/>
</dbReference>
<evidence type="ECO:0000256" key="8">
    <source>
        <dbReference type="ARBA" id="ARBA00023027"/>
    </source>
</evidence>
<gene>
    <name evidence="11" type="ORF">MNBD_ALPHA05-218</name>
</gene>
<dbReference type="InterPro" id="IPR015375">
    <property type="entry name" value="NADH_PPase-like_N"/>
</dbReference>
<dbReference type="GO" id="GO:0005829">
    <property type="term" value="C:cytosol"/>
    <property type="evidence" value="ECO:0007669"/>
    <property type="project" value="TreeGrafter"/>
</dbReference>
<reference evidence="11" key="1">
    <citation type="submission" date="2018-06" db="EMBL/GenBank/DDBJ databases">
        <authorList>
            <person name="Zhirakovskaya E."/>
        </authorList>
    </citation>
    <scope>NUCLEOTIDE SEQUENCE</scope>
</reference>
<evidence type="ECO:0000259" key="10">
    <source>
        <dbReference type="PROSITE" id="PS51462"/>
    </source>
</evidence>
<dbReference type="PANTHER" id="PTHR42904">
    <property type="entry name" value="NUDIX HYDROLASE, NUDC SUBFAMILY"/>
    <property type="match status" value="1"/>
</dbReference>
<dbReference type="Pfam" id="PF09296">
    <property type="entry name" value="NUDIX-like"/>
    <property type="match status" value="1"/>
</dbReference>
<comment type="similarity">
    <text evidence="3">Belongs to the Nudix hydrolase family. NudC subfamily.</text>
</comment>
<comment type="cofactor">
    <cofactor evidence="1">
        <name>Mg(2+)</name>
        <dbReference type="ChEBI" id="CHEBI:18420"/>
    </cofactor>
</comment>
<dbReference type="NCBIfam" id="NF001299">
    <property type="entry name" value="PRK00241.1"/>
    <property type="match status" value="1"/>
</dbReference>
<evidence type="ECO:0000256" key="7">
    <source>
        <dbReference type="ARBA" id="ARBA00022842"/>
    </source>
</evidence>
<dbReference type="GO" id="GO:0005777">
    <property type="term" value="C:peroxisome"/>
    <property type="evidence" value="ECO:0007669"/>
    <property type="project" value="TreeGrafter"/>
</dbReference>
<protein>
    <recommendedName>
        <fullName evidence="4">NAD(+) diphosphatase</fullName>
        <ecNumber evidence="4">3.6.1.22</ecNumber>
    </recommendedName>
</protein>
<name>A0A3B0SLJ0_9ZZZZ</name>
<dbReference type="Gene3D" id="3.90.79.10">
    <property type="entry name" value="Nucleoside Triphosphate Pyrophosphohydrolase"/>
    <property type="match status" value="1"/>
</dbReference>